<dbReference type="Proteomes" id="UP000005753">
    <property type="component" value="Chromosome"/>
</dbReference>
<feature type="domain" description="MacB-like periplasmic core" evidence="8">
    <location>
        <begin position="441"/>
        <end position="597"/>
    </location>
</feature>
<feature type="transmembrane region" description="Helical" evidence="6">
    <location>
        <begin position="647"/>
        <end position="668"/>
    </location>
</feature>
<evidence type="ECO:0000256" key="1">
    <source>
        <dbReference type="ARBA" id="ARBA00004651"/>
    </source>
</evidence>
<sequence>MKKTNRIRNPLIRRVPREFVCDWRKYAVIFLFLVLMIGAISGLCVSNDSMMQSLNENVTRLKLEDGHFELAVKADSDLLDRLQKTKVSVKIKENFYKDEKEDNNLDGKKDGTIRLYARGDKLNRADLFEGKLPEKSDEIAIDHRHAGDAGVEIGDTIRLSGKKYKVTGFVSYVNYSTMYEKNTDVIFDALHFDVGMVTKEGFDRLPGETHYNYAWNYTKRPKDAEEEKKLSDKYVKEIAKETMASGNAMTNYLPSYLNRAIHFAPDDMENDKTMGAVMLYVLVAVLAFIFALTISSTIEKESSVIGTLRAMGFTKGELIRHYLSVPVIVTLISGLIGNLLGYTFFKDLMMKAYYNSYSLPRPRIYFNMDALVQTTLLPIVIMFVVNLFIITRSMQHTPLQFLRGDLRKKKREKAVRLPAWSFLRRFRLRIILQNFIGYVVLMLGIFSVSVMLILGIGMPATLDYYKENAGNMMFANYQYVLKSCVDETGKEITTENSDAEKFDLRELELQLDMHKENVSVYGVTEDSSYISIPNNLTGKSVWISDDYAEKFGQKVGDTITLREKYEHKEYSFKVRGIVTKASGISVFMPRKNFETRFGLEEGQFTGYFSDTKIKDIKEAYIASVITCEAITRMAGQLDHSMGAIMKMFQVICIILAVVLLYLLTKIIIEKNEGSISMTKILGYRNKEIASLYITSTTIVVILADLISVFTGTEFLSAYWNRMMMDYDGYFAFYMGTDGLVKSFVFILISYIIVMIIDYHRISKVPMGEALKAME</sequence>
<dbReference type="InterPro" id="IPR025857">
    <property type="entry name" value="MacB_PCD"/>
</dbReference>
<dbReference type="STRING" id="633697.EubceDRAFT1_0172"/>
<dbReference type="InterPro" id="IPR038766">
    <property type="entry name" value="Membrane_comp_ABC_pdt"/>
</dbReference>
<accession>I5AQG1</accession>
<keyword evidence="4 6" id="KW-1133">Transmembrane helix</keyword>
<organism evidence="9 10">
    <name type="scientific">Eubacterium cellulosolvens (strain ATCC 43171 / JCM 9499 / 6)</name>
    <name type="common">Cillobacterium cellulosolvens</name>
    <dbReference type="NCBI Taxonomy" id="633697"/>
    <lineage>
        <taxon>Bacteria</taxon>
        <taxon>Bacillati</taxon>
        <taxon>Bacillota</taxon>
        <taxon>Clostridia</taxon>
        <taxon>Eubacteriales</taxon>
        <taxon>Eubacteriaceae</taxon>
        <taxon>Eubacterium</taxon>
    </lineage>
</organism>
<feature type="domain" description="ABC3 transporter permease C-terminal" evidence="7">
    <location>
        <begin position="277"/>
        <end position="396"/>
    </location>
</feature>
<reference evidence="9 10" key="2">
    <citation type="submission" date="2012-02" db="EMBL/GenBank/DDBJ databases">
        <title>Improved High-Quality Draft sequence of Eubacterium cellulosolvens 6.</title>
        <authorList>
            <consortium name="US DOE Joint Genome Institute"/>
            <person name="Lucas S."/>
            <person name="Han J."/>
            <person name="Lapidus A."/>
            <person name="Cheng J.-F."/>
            <person name="Goodwin L."/>
            <person name="Pitluck S."/>
            <person name="Peters L."/>
            <person name="Mikhailova N."/>
            <person name="Gu W."/>
            <person name="Detter J.C."/>
            <person name="Han C."/>
            <person name="Tapia R."/>
            <person name="Land M."/>
            <person name="Hauser L."/>
            <person name="Kyrpides N."/>
            <person name="Ivanova N."/>
            <person name="Pagani I."/>
            <person name="Johnson E."/>
            <person name="Mukhopadhyay B."/>
            <person name="Anderson I."/>
            <person name="Woyke T."/>
        </authorList>
    </citation>
    <scope>NUCLEOTIDE SEQUENCE [LARGE SCALE GENOMIC DNA]</scope>
    <source>
        <strain evidence="9 10">6</strain>
    </source>
</reference>
<evidence type="ECO:0000256" key="4">
    <source>
        <dbReference type="ARBA" id="ARBA00022989"/>
    </source>
</evidence>
<evidence type="ECO:0000259" key="7">
    <source>
        <dbReference type="Pfam" id="PF02687"/>
    </source>
</evidence>
<feature type="transmembrane region" description="Helical" evidence="6">
    <location>
        <begin position="689"/>
        <end position="710"/>
    </location>
</feature>
<keyword evidence="9" id="KW-0449">Lipoprotein</keyword>
<dbReference type="HOGENOM" id="CLU_005531_1_1_9"/>
<evidence type="ECO:0000313" key="10">
    <source>
        <dbReference type="Proteomes" id="UP000005753"/>
    </source>
</evidence>
<feature type="transmembrane region" description="Helical" evidence="6">
    <location>
        <begin position="23"/>
        <end position="43"/>
    </location>
</feature>
<feature type="domain" description="ABC3 transporter permease C-terminal" evidence="7">
    <location>
        <begin position="648"/>
        <end position="764"/>
    </location>
</feature>
<evidence type="ECO:0000313" key="9">
    <source>
        <dbReference type="EMBL" id="EIM56034.1"/>
    </source>
</evidence>
<dbReference type="InterPro" id="IPR003838">
    <property type="entry name" value="ABC3_permease_C"/>
</dbReference>
<proteinExistence type="predicted"/>
<dbReference type="AlphaFoldDB" id="I5AQG1"/>
<dbReference type="PANTHER" id="PTHR30287:SF2">
    <property type="entry name" value="BLL1001 PROTEIN"/>
    <property type="match status" value="1"/>
</dbReference>
<keyword evidence="2" id="KW-1003">Cell membrane</keyword>
<evidence type="ECO:0000256" key="3">
    <source>
        <dbReference type="ARBA" id="ARBA00022692"/>
    </source>
</evidence>
<feature type="transmembrane region" description="Helical" evidence="6">
    <location>
        <begin position="364"/>
        <end position="390"/>
    </location>
</feature>
<dbReference type="eggNOG" id="COG0577">
    <property type="taxonomic scope" value="Bacteria"/>
</dbReference>
<keyword evidence="5 6" id="KW-0472">Membrane</keyword>
<feature type="transmembrane region" description="Helical" evidence="6">
    <location>
        <begin position="435"/>
        <end position="458"/>
    </location>
</feature>
<gene>
    <name evidence="9" type="ORF">EubceDRAFT1_0172</name>
</gene>
<evidence type="ECO:0000256" key="2">
    <source>
        <dbReference type="ARBA" id="ARBA00022475"/>
    </source>
</evidence>
<evidence type="ECO:0000256" key="5">
    <source>
        <dbReference type="ARBA" id="ARBA00023136"/>
    </source>
</evidence>
<dbReference type="OrthoDB" id="2934570at2"/>
<dbReference type="GO" id="GO:0005886">
    <property type="term" value="C:plasma membrane"/>
    <property type="evidence" value="ECO:0007669"/>
    <property type="project" value="UniProtKB-SubCell"/>
</dbReference>
<name>I5AQG1_EUBC6</name>
<reference evidence="9 10" key="1">
    <citation type="submission" date="2010-08" db="EMBL/GenBank/DDBJ databases">
        <authorList>
            <consortium name="US DOE Joint Genome Institute (JGI-PGF)"/>
            <person name="Lucas S."/>
            <person name="Copeland A."/>
            <person name="Lapidus A."/>
            <person name="Cheng J.-F."/>
            <person name="Bruce D."/>
            <person name="Goodwin L."/>
            <person name="Pitluck S."/>
            <person name="Land M.L."/>
            <person name="Hauser L."/>
            <person name="Chang Y.-J."/>
            <person name="Anderson I.J."/>
            <person name="Johnson E."/>
            <person name="Mulhopadhyay B."/>
            <person name="Kyrpides N."/>
            <person name="Woyke T.J."/>
        </authorList>
    </citation>
    <scope>NUCLEOTIDE SEQUENCE [LARGE SCALE GENOMIC DNA]</scope>
    <source>
        <strain evidence="9 10">6</strain>
    </source>
</reference>
<protein>
    <submittedName>
        <fullName evidence="9">ABC-type transport system, involved in lipoprotein release, permease component</fullName>
    </submittedName>
</protein>
<keyword evidence="3 6" id="KW-0812">Transmembrane</keyword>
<dbReference type="Pfam" id="PF12704">
    <property type="entry name" value="MacB_PCD"/>
    <property type="match status" value="1"/>
</dbReference>
<dbReference type="PANTHER" id="PTHR30287">
    <property type="entry name" value="MEMBRANE COMPONENT OF PREDICTED ABC SUPERFAMILY METABOLITE UPTAKE TRANSPORTER"/>
    <property type="match status" value="1"/>
</dbReference>
<evidence type="ECO:0000259" key="8">
    <source>
        <dbReference type="Pfam" id="PF12704"/>
    </source>
</evidence>
<feature type="transmembrane region" description="Helical" evidence="6">
    <location>
        <begin position="319"/>
        <end position="344"/>
    </location>
</feature>
<dbReference type="Pfam" id="PF02687">
    <property type="entry name" value="FtsX"/>
    <property type="match status" value="2"/>
</dbReference>
<evidence type="ECO:0000256" key="6">
    <source>
        <dbReference type="SAM" id="Phobius"/>
    </source>
</evidence>
<dbReference type="EMBL" id="CM001487">
    <property type="protein sequence ID" value="EIM56034.1"/>
    <property type="molecule type" value="Genomic_DNA"/>
</dbReference>
<comment type="subcellular location">
    <subcellularLocation>
        <location evidence="1">Cell membrane</location>
        <topology evidence="1">Multi-pass membrane protein</topology>
    </subcellularLocation>
</comment>
<feature type="transmembrane region" description="Helical" evidence="6">
    <location>
        <begin position="730"/>
        <end position="756"/>
    </location>
</feature>
<keyword evidence="10" id="KW-1185">Reference proteome</keyword>
<feature type="transmembrane region" description="Helical" evidence="6">
    <location>
        <begin position="277"/>
        <end position="298"/>
    </location>
</feature>